<proteinExistence type="predicted"/>
<keyword evidence="4" id="KW-1185">Reference proteome</keyword>
<dbReference type="EMBL" id="BAABFC010000001">
    <property type="protein sequence ID" value="GAA4493600.1"/>
    <property type="molecule type" value="Genomic_DNA"/>
</dbReference>
<accession>A0ABP8PWX2</accession>
<protein>
    <recommendedName>
        <fullName evidence="5">Lipoprotein</fullName>
    </recommendedName>
</protein>
<reference evidence="4" key="1">
    <citation type="journal article" date="2019" name="Int. J. Syst. Evol. Microbiol.">
        <title>The Global Catalogue of Microorganisms (GCM) 10K type strain sequencing project: providing services to taxonomists for standard genome sequencing and annotation.</title>
        <authorList>
            <consortium name="The Broad Institute Genomics Platform"/>
            <consortium name="The Broad Institute Genome Sequencing Center for Infectious Disease"/>
            <person name="Wu L."/>
            <person name="Ma J."/>
        </authorList>
    </citation>
    <scope>NUCLEOTIDE SEQUENCE [LARGE SCALE GENOMIC DNA]</scope>
    <source>
        <strain evidence="4">JCM 32226</strain>
    </source>
</reference>
<evidence type="ECO:0008006" key="5">
    <source>
        <dbReference type="Google" id="ProtNLM"/>
    </source>
</evidence>
<evidence type="ECO:0000313" key="3">
    <source>
        <dbReference type="EMBL" id="GAA4493600.1"/>
    </source>
</evidence>
<feature type="chain" id="PRO_5045793559" description="Lipoprotein" evidence="2">
    <location>
        <begin position="20"/>
        <end position="116"/>
    </location>
</feature>
<dbReference type="RefSeq" id="WP_345009561.1">
    <property type="nucleotide sequence ID" value="NZ_BAABFC010000001.1"/>
</dbReference>
<feature type="signal peptide" evidence="2">
    <location>
        <begin position="1"/>
        <end position="19"/>
    </location>
</feature>
<keyword evidence="2" id="KW-0732">Signal</keyword>
<dbReference type="PROSITE" id="PS51257">
    <property type="entry name" value="PROKAR_LIPOPROTEIN"/>
    <property type="match status" value="1"/>
</dbReference>
<organism evidence="3 4">
    <name type="scientific">Pseudaeromonas paramecii</name>
    <dbReference type="NCBI Taxonomy" id="2138166"/>
    <lineage>
        <taxon>Bacteria</taxon>
        <taxon>Pseudomonadati</taxon>
        <taxon>Pseudomonadota</taxon>
        <taxon>Gammaproteobacteria</taxon>
        <taxon>Aeromonadales</taxon>
        <taxon>Aeromonadaceae</taxon>
        <taxon>Pseudaeromonas</taxon>
    </lineage>
</organism>
<name>A0ABP8PWX2_9GAMM</name>
<comment type="caution">
    <text evidence="3">The sequence shown here is derived from an EMBL/GenBank/DDBJ whole genome shotgun (WGS) entry which is preliminary data.</text>
</comment>
<feature type="region of interest" description="Disordered" evidence="1">
    <location>
        <begin position="51"/>
        <end position="83"/>
    </location>
</feature>
<evidence type="ECO:0000256" key="2">
    <source>
        <dbReference type="SAM" id="SignalP"/>
    </source>
</evidence>
<evidence type="ECO:0000256" key="1">
    <source>
        <dbReference type="SAM" id="MobiDB-lite"/>
    </source>
</evidence>
<evidence type="ECO:0000313" key="4">
    <source>
        <dbReference type="Proteomes" id="UP001501321"/>
    </source>
</evidence>
<gene>
    <name evidence="3" type="ORF">GCM10023095_04140</name>
</gene>
<sequence length="116" mass="12466">MMKKAILAAALMLHTTAWAGCIGSASLQTCTDNSGNVYTVSRLGNQTIVQGSNANTGNTWNQTSTRMGNVTTTNGYDADGNSWNSTSTRLGNRVYQSGTDSDGNFFQNDYDVDDDY</sequence>
<dbReference type="Proteomes" id="UP001501321">
    <property type="component" value="Unassembled WGS sequence"/>
</dbReference>